<evidence type="ECO:0000256" key="7">
    <source>
        <dbReference type="RuleBase" id="RU003960"/>
    </source>
</evidence>
<keyword evidence="5 7" id="KW-0808">Transferase</keyword>
<dbReference type="CDD" id="cd11641">
    <property type="entry name" value="Precorrin-4_C11-MT"/>
    <property type="match status" value="1"/>
</dbReference>
<dbReference type="Gene3D" id="3.30.950.10">
    <property type="entry name" value="Methyltransferase, Cobalt-precorrin-4 Transmethylase, Domain 2"/>
    <property type="match status" value="1"/>
</dbReference>
<keyword evidence="3" id="KW-0169">Cobalamin biosynthesis</keyword>
<dbReference type="Proteomes" id="UP000515240">
    <property type="component" value="Chromosome"/>
</dbReference>
<comment type="pathway">
    <text evidence="1">Cofactor biosynthesis; adenosylcobalamin biosynthesis.</text>
</comment>
<dbReference type="PROSITE" id="PS00839">
    <property type="entry name" value="SUMT_1"/>
    <property type="match status" value="1"/>
</dbReference>
<feature type="domain" description="Tetrapyrrole methylase" evidence="9">
    <location>
        <begin position="2"/>
        <end position="209"/>
    </location>
</feature>
<evidence type="ECO:0000313" key="11">
    <source>
        <dbReference type="Proteomes" id="UP000515240"/>
    </source>
</evidence>
<dbReference type="InterPro" id="IPR003043">
    <property type="entry name" value="Uropor_MeTrfase_CS"/>
</dbReference>
<dbReference type="KEGG" id="cpis:HS961_05675"/>
<gene>
    <name evidence="10" type="primary">cobM</name>
    <name evidence="10" type="ORF">HS961_05675</name>
</gene>
<dbReference type="InterPro" id="IPR000878">
    <property type="entry name" value="4pyrrol_Mease"/>
</dbReference>
<name>A0A7G5EED3_9BURK</name>
<dbReference type="AlphaFoldDB" id="A0A7G5EED3"/>
<keyword evidence="4 7" id="KW-0489">Methyltransferase</keyword>
<dbReference type="SUPFAM" id="SSF53790">
    <property type="entry name" value="Tetrapyrrole methylase"/>
    <property type="match status" value="1"/>
</dbReference>
<evidence type="ECO:0000256" key="5">
    <source>
        <dbReference type="ARBA" id="ARBA00022679"/>
    </source>
</evidence>
<evidence type="ECO:0000256" key="1">
    <source>
        <dbReference type="ARBA" id="ARBA00004953"/>
    </source>
</evidence>
<sequence length="282" mass="29682">MTVHFIGAGPGAADLITVRGRDLMARCPVCLYAGSLIPRELLAHCPPGARIVNTASMSLDDIIEEIRAADAQGQDVARLHSGDLSVWSAMGEQLRRLRALGIAYSVTPGVPSFAAAAATLGAELTLPGLCQSVVLTRTSGRATAMPEGEQLAGFAATGAVLAIHLSIHVAEKVQSELLPHYGADCPAAIVWRASWPDETVVRTTVGELAQAVATSMERTAIILVGRSISAEDFGESRLYATDYDRRYRPQGTEPRFPAPQAAVDTATDRPLAANPADSEGQA</sequence>
<dbReference type="InterPro" id="IPR050161">
    <property type="entry name" value="Siro_Cobalamin_biosynth"/>
</dbReference>
<dbReference type="Pfam" id="PF00590">
    <property type="entry name" value="TP_methylase"/>
    <property type="match status" value="1"/>
</dbReference>
<dbReference type="PROSITE" id="PS00840">
    <property type="entry name" value="SUMT_2"/>
    <property type="match status" value="1"/>
</dbReference>
<protein>
    <submittedName>
        <fullName evidence="10">Precorrin-4 C(11)-methyltransferase</fullName>
        <ecNumber evidence="10">2.1.1.133</ecNumber>
    </submittedName>
</protein>
<evidence type="ECO:0000313" key="10">
    <source>
        <dbReference type="EMBL" id="QMV72358.1"/>
    </source>
</evidence>
<feature type="region of interest" description="Disordered" evidence="8">
    <location>
        <begin position="247"/>
        <end position="282"/>
    </location>
</feature>
<dbReference type="InterPro" id="IPR006362">
    <property type="entry name" value="Cbl_synth_CobM/CibF"/>
</dbReference>
<dbReference type="EMBL" id="CP058554">
    <property type="protein sequence ID" value="QMV72358.1"/>
    <property type="molecule type" value="Genomic_DNA"/>
</dbReference>
<dbReference type="InterPro" id="IPR014777">
    <property type="entry name" value="4pyrrole_Mease_sub1"/>
</dbReference>
<organism evidence="10 11">
    <name type="scientific">Comamonas piscis</name>
    <dbReference type="NCBI Taxonomy" id="1562974"/>
    <lineage>
        <taxon>Bacteria</taxon>
        <taxon>Pseudomonadati</taxon>
        <taxon>Pseudomonadota</taxon>
        <taxon>Betaproteobacteria</taxon>
        <taxon>Burkholderiales</taxon>
        <taxon>Comamonadaceae</taxon>
        <taxon>Comamonas</taxon>
    </lineage>
</organism>
<accession>A0A7G5EED3</accession>
<dbReference type="InterPro" id="IPR014776">
    <property type="entry name" value="4pyrrole_Mease_sub2"/>
</dbReference>
<evidence type="ECO:0000256" key="6">
    <source>
        <dbReference type="ARBA" id="ARBA00022691"/>
    </source>
</evidence>
<evidence type="ECO:0000259" key="9">
    <source>
        <dbReference type="Pfam" id="PF00590"/>
    </source>
</evidence>
<dbReference type="RefSeq" id="WP_182326778.1">
    <property type="nucleotide sequence ID" value="NZ_CP058554.1"/>
</dbReference>
<dbReference type="NCBIfam" id="TIGR01465">
    <property type="entry name" value="cobM_cbiF"/>
    <property type="match status" value="1"/>
</dbReference>
<keyword evidence="11" id="KW-1185">Reference proteome</keyword>
<proteinExistence type="inferred from homology"/>
<dbReference type="InterPro" id="IPR035996">
    <property type="entry name" value="4pyrrol_Methylase_sf"/>
</dbReference>
<evidence type="ECO:0000256" key="3">
    <source>
        <dbReference type="ARBA" id="ARBA00022573"/>
    </source>
</evidence>
<evidence type="ECO:0000256" key="2">
    <source>
        <dbReference type="ARBA" id="ARBA00005879"/>
    </source>
</evidence>
<evidence type="ECO:0000256" key="8">
    <source>
        <dbReference type="SAM" id="MobiDB-lite"/>
    </source>
</evidence>
<dbReference type="PANTHER" id="PTHR45790">
    <property type="entry name" value="SIROHEME SYNTHASE-RELATED"/>
    <property type="match status" value="1"/>
</dbReference>
<keyword evidence="6" id="KW-0949">S-adenosyl-L-methionine</keyword>
<evidence type="ECO:0000256" key="4">
    <source>
        <dbReference type="ARBA" id="ARBA00022603"/>
    </source>
</evidence>
<dbReference type="UniPathway" id="UPA00148"/>
<reference evidence="10 11" key="1">
    <citation type="journal article" date="2020" name="G3 (Bethesda)">
        <title>CeMbio - The Caenorhabditis elegans Microbiome Resource.</title>
        <authorList>
            <person name="Dirksen P."/>
            <person name="Assie A."/>
            <person name="Zimmermann J."/>
            <person name="Zhang F."/>
            <person name="Tietje A.M."/>
            <person name="Marsh S.A."/>
            <person name="Felix M.A."/>
            <person name="Shapira M."/>
            <person name="Kaleta C."/>
            <person name="Schulenburg H."/>
            <person name="Samuel B."/>
        </authorList>
    </citation>
    <scope>NUCLEOTIDE SEQUENCE [LARGE SCALE GENOMIC DNA]</scope>
    <source>
        <strain evidence="10 11">BIGb0172</strain>
    </source>
</reference>
<dbReference type="Gene3D" id="3.40.1010.10">
    <property type="entry name" value="Cobalt-precorrin-4 Transmethylase, Domain 1"/>
    <property type="match status" value="1"/>
</dbReference>
<dbReference type="PANTHER" id="PTHR45790:SF4">
    <property type="entry name" value="COBALT-PRECORRIN-4 C(11)-METHYLTRANSFERASE"/>
    <property type="match status" value="1"/>
</dbReference>
<dbReference type="EC" id="2.1.1.133" evidence="10"/>
<comment type="similarity">
    <text evidence="2 7">Belongs to the precorrin methyltransferase family.</text>
</comment>
<dbReference type="GO" id="GO:0032259">
    <property type="term" value="P:methylation"/>
    <property type="evidence" value="ECO:0007669"/>
    <property type="project" value="UniProtKB-KW"/>
</dbReference>
<dbReference type="GO" id="GO:0046026">
    <property type="term" value="F:precorrin-4 C11-methyltransferase activity"/>
    <property type="evidence" value="ECO:0007669"/>
    <property type="project" value="UniProtKB-EC"/>
</dbReference>
<dbReference type="GO" id="GO:0009236">
    <property type="term" value="P:cobalamin biosynthetic process"/>
    <property type="evidence" value="ECO:0007669"/>
    <property type="project" value="UniProtKB-UniPathway"/>
</dbReference>